<accession>A0ABR1F9K4</accession>
<keyword evidence="3" id="KW-1185">Reference proteome</keyword>
<feature type="compositionally biased region" description="Acidic residues" evidence="1">
    <location>
        <begin position="381"/>
        <end position="391"/>
    </location>
</feature>
<feature type="compositionally biased region" description="Basic and acidic residues" evidence="1">
    <location>
        <begin position="17"/>
        <end position="30"/>
    </location>
</feature>
<feature type="compositionally biased region" description="Basic and acidic residues" evidence="1">
    <location>
        <begin position="235"/>
        <end position="249"/>
    </location>
</feature>
<evidence type="ECO:0000256" key="1">
    <source>
        <dbReference type="SAM" id="MobiDB-lite"/>
    </source>
</evidence>
<evidence type="ECO:0000313" key="2">
    <source>
        <dbReference type="EMBL" id="KAK7206534.1"/>
    </source>
</evidence>
<sequence length="506" mass="56130">MGLGFTHRRKHSAATSHTDEDQRRTVDHRQTTTSVSDRYFGADQSSQVPPAGHAHSIPPNTMRSSTAPAVDQRAALQQNFVATRGRAGLTQSLRAMKLRSVDMVHPNPKLRFRYEPAERMMVPIDPYEDAKAKIKSKPSEHVDDRANGMNAHALRVAMDREKRKTQAAELKAKLSAAAEASEGSADDPQEGSSRQGGSRQLNLSGPDTDNTDGLKATQPVTTEHQPDNNYTTEDYDMRNGGAREADHPVSQKARIPRYSVGPDVPPATEHQSRGASVFDAHTSDGYMLTSAWTNYLKQATARRIKEEQELRAAEHDDPNFPSKHSRKQSMAYSSVGSIPSEDLYENDESLAYDTESERRMRARDSAYEYASSQSRPMTPEGMDEEEGDIDFDQTPIAGGVRRSRPSSSSVQRSRPPSSSYQRSRPTSVVQKPKLDSIVFGDIAFPVSDQYASTHAHRISVASSGFDDFYTESEDESYIYDSGVAARRARIVRQPRSHHGMEAEVIT</sequence>
<gene>
    <name evidence="2" type="ORF">BZA70DRAFT_106807</name>
</gene>
<feature type="compositionally biased region" description="Polar residues" evidence="1">
    <location>
        <begin position="218"/>
        <end position="232"/>
    </location>
</feature>
<feature type="compositionally biased region" description="Polar residues" evidence="1">
    <location>
        <begin position="190"/>
        <end position="208"/>
    </location>
</feature>
<feature type="compositionally biased region" description="Basic and acidic residues" evidence="1">
    <location>
        <begin position="355"/>
        <end position="366"/>
    </location>
</feature>
<reference evidence="2 3" key="1">
    <citation type="submission" date="2024-03" db="EMBL/GenBank/DDBJ databases">
        <title>Genome-scale model development and genomic sequencing of the oleaginous clade Lipomyces.</title>
        <authorList>
            <consortium name="Lawrence Berkeley National Laboratory"/>
            <person name="Czajka J.J."/>
            <person name="Han Y."/>
            <person name="Kim J."/>
            <person name="Mondo S.J."/>
            <person name="Hofstad B.A."/>
            <person name="Robles A."/>
            <person name="Haridas S."/>
            <person name="Riley R."/>
            <person name="LaButti K."/>
            <person name="Pangilinan J."/>
            <person name="Andreopoulos W."/>
            <person name="Lipzen A."/>
            <person name="Yan J."/>
            <person name="Wang M."/>
            <person name="Ng V."/>
            <person name="Grigoriev I.V."/>
            <person name="Spatafora J.W."/>
            <person name="Magnuson J.K."/>
            <person name="Baker S.E."/>
            <person name="Pomraning K.R."/>
        </authorList>
    </citation>
    <scope>NUCLEOTIDE SEQUENCE [LARGE SCALE GENOMIC DNA]</scope>
    <source>
        <strain evidence="2 3">Phaff 52-87</strain>
    </source>
</reference>
<dbReference type="EMBL" id="JBBJBU010000002">
    <property type="protein sequence ID" value="KAK7206534.1"/>
    <property type="molecule type" value="Genomic_DNA"/>
</dbReference>
<dbReference type="Proteomes" id="UP001498771">
    <property type="component" value="Unassembled WGS sequence"/>
</dbReference>
<feature type="compositionally biased region" description="Low complexity" evidence="1">
    <location>
        <begin position="405"/>
        <end position="425"/>
    </location>
</feature>
<feature type="compositionally biased region" description="Basic residues" evidence="1">
    <location>
        <begin position="1"/>
        <end position="12"/>
    </location>
</feature>
<feature type="compositionally biased region" description="Polar residues" evidence="1">
    <location>
        <begin position="328"/>
        <end position="337"/>
    </location>
</feature>
<feature type="compositionally biased region" description="Basic and acidic residues" evidence="1">
    <location>
        <begin position="309"/>
        <end position="318"/>
    </location>
</feature>
<feature type="region of interest" description="Disordered" evidence="1">
    <location>
        <begin position="159"/>
        <end position="258"/>
    </location>
</feature>
<feature type="compositionally biased region" description="Basic and acidic residues" evidence="1">
    <location>
        <begin position="159"/>
        <end position="172"/>
    </location>
</feature>
<comment type="caution">
    <text evidence="2">The sequence shown here is derived from an EMBL/GenBank/DDBJ whole genome shotgun (WGS) entry which is preliminary data.</text>
</comment>
<evidence type="ECO:0000313" key="3">
    <source>
        <dbReference type="Proteomes" id="UP001498771"/>
    </source>
</evidence>
<dbReference type="RefSeq" id="XP_064769567.1">
    <property type="nucleotide sequence ID" value="XM_064909372.1"/>
</dbReference>
<proteinExistence type="predicted"/>
<protein>
    <submittedName>
        <fullName evidence="2">Uncharacterized protein</fullName>
    </submittedName>
</protein>
<dbReference type="GeneID" id="90034884"/>
<feature type="region of interest" description="Disordered" evidence="1">
    <location>
        <begin position="309"/>
        <end position="427"/>
    </location>
</feature>
<feature type="compositionally biased region" description="Low complexity" evidence="1">
    <location>
        <begin position="173"/>
        <end position="183"/>
    </location>
</feature>
<feature type="region of interest" description="Disordered" evidence="1">
    <location>
        <begin position="1"/>
        <end position="65"/>
    </location>
</feature>
<organism evidence="2 3">
    <name type="scientific">Myxozyma melibiosi</name>
    <dbReference type="NCBI Taxonomy" id="54550"/>
    <lineage>
        <taxon>Eukaryota</taxon>
        <taxon>Fungi</taxon>
        <taxon>Dikarya</taxon>
        <taxon>Ascomycota</taxon>
        <taxon>Saccharomycotina</taxon>
        <taxon>Lipomycetes</taxon>
        <taxon>Lipomycetales</taxon>
        <taxon>Lipomycetaceae</taxon>
        <taxon>Myxozyma</taxon>
    </lineage>
</organism>
<name>A0ABR1F9K4_9ASCO</name>